<name>A0A804NR84_MAIZE</name>
<feature type="signal peptide" evidence="2">
    <location>
        <begin position="1"/>
        <end position="19"/>
    </location>
</feature>
<reference evidence="4" key="1">
    <citation type="journal article" date="2009" name="Science">
        <title>The B73 maize genome: complexity, diversity, and dynamics.</title>
        <authorList>
            <person name="Schnable P.S."/>
            <person name="Ware D."/>
            <person name="Fulton R.S."/>
            <person name="Stein J.C."/>
            <person name="Wei F."/>
            <person name="Pasternak S."/>
            <person name="Liang C."/>
            <person name="Zhang J."/>
            <person name="Fulton L."/>
            <person name="Graves T.A."/>
            <person name="Minx P."/>
            <person name="Reily A.D."/>
            <person name="Courtney L."/>
            <person name="Kruchowski S.S."/>
            <person name="Tomlinson C."/>
            <person name="Strong C."/>
            <person name="Delehaunty K."/>
            <person name="Fronick C."/>
            <person name="Courtney B."/>
            <person name="Rock S.M."/>
            <person name="Belter E."/>
            <person name="Du F."/>
            <person name="Kim K."/>
            <person name="Abbott R.M."/>
            <person name="Cotton M."/>
            <person name="Levy A."/>
            <person name="Marchetto P."/>
            <person name="Ochoa K."/>
            <person name="Jackson S.M."/>
            <person name="Gillam B."/>
            <person name="Chen W."/>
            <person name="Yan L."/>
            <person name="Higginbotham J."/>
            <person name="Cardenas M."/>
            <person name="Waligorski J."/>
            <person name="Applebaum E."/>
            <person name="Phelps L."/>
            <person name="Falcone J."/>
            <person name="Kanchi K."/>
            <person name="Thane T."/>
            <person name="Scimone A."/>
            <person name="Thane N."/>
            <person name="Henke J."/>
            <person name="Wang T."/>
            <person name="Ruppert J."/>
            <person name="Shah N."/>
            <person name="Rotter K."/>
            <person name="Hodges J."/>
            <person name="Ingenthron E."/>
            <person name="Cordes M."/>
            <person name="Kohlberg S."/>
            <person name="Sgro J."/>
            <person name="Delgado B."/>
            <person name="Mead K."/>
            <person name="Chinwalla A."/>
            <person name="Leonard S."/>
            <person name="Crouse K."/>
            <person name="Collura K."/>
            <person name="Kudrna D."/>
            <person name="Currie J."/>
            <person name="He R."/>
            <person name="Angelova A."/>
            <person name="Rajasekar S."/>
            <person name="Mueller T."/>
            <person name="Lomeli R."/>
            <person name="Scara G."/>
            <person name="Ko A."/>
            <person name="Delaney K."/>
            <person name="Wissotski M."/>
            <person name="Lopez G."/>
            <person name="Campos D."/>
            <person name="Braidotti M."/>
            <person name="Ashley E."/>
            <person name="Golser W."/>
            <person name="Kim H."/>
            <person name="Lee S."/>
            <person name="Lin J."/>
            <person name="Dujmic Z."/>
            <person name="Kim W."/>
            <person name="Talag J."/>
            <person name="Zuccolo A."/>
            <person name="Fan C."/>
            <person name="Sebastian A."/>
            <person name="Kramer M."/>
            <person name="Spiegel L."/>
            <person name="Nascimento L."/>
            <person name="Zutavern T."/>
            <person name="Miller B."/>
            <person name="Ambroise C."/>
            <person name="Muller S."/>
            <person name="Spooner W."/>
            <person name="Narechania A."/>
            <person name="Ren L."/>
            <person name="Wei S."/>
            <person name="Kumari S."/>
            <person name="Faga B."/>
            <person name="Levy M.J."/>
            <person name="McMahan L."/>
            <person name="Van Buren P."/>
            <person name="Vaughn M.W."/>
            <person name="Ying K."/>
            <person name="Yeh C.-T."/>
            <person name="Emrich S.J."/>
            <person name="Jia Y."/>
            <person name="Kalyanaraman A."/>
            <person name="Hsia A.-P."/>
            <person name="Barbazuk W.B."/>
            <person name="Baucom R.S."/>
            <person name="Brutnell T.P."/>
            <person name="Carpita N.C."/>
            <person name="Chaparro C."/>
            <person name="Chia J.-M."/>
            <person name="Deragon J.-M."/>
            <person name="Estill J.C."/>
            <person name="Fu Y."/>
            <person name="Jeddeloh J.A."/>
            <person name="Han Y."/>
            <person name="Lee H."/>
            <person name="Li P."/>
            <person name="Lisch D.R."/>
            <person name="Liu S."/>
            <person name="Liu Z."/>
            <person name="Nagel D.H."/>
            <person name="McCann M.C."/>
            <person name="SanMiguel P."/>
            <person name="Myers A.M."/>
            <person name="Nettleton D."/>
            <person name="Nguyen J."/>
            <person name="Penning B.W."/>
            <person name="Ponnala L."/>
            <person name="Schneider K.L."/>
            <person name="Schwartz D.C."/>
            <person name="Sharma A."/>
            <person name="Soderlund C."/>
            <person name="Springer N.M."/>
            <person name="Sun Q."/>
            <person name="Wang H."/>
            <person name="Waterman M."/>
            <person name="Westerman R."/>
            <person name="Wolfgruber T.K."/>
            <person name="Yang L."/>
            <person name="Yu Y."/>
            <person name="Zhang L."/>
            <person name="Zhou S."/>
            <person name="Zhu Q."/>
            <person name="Bennetzen J.L."/>
            <person name="Dawe R.K."/>
            <person name="Jiang J."/>
            <person name="Jiang N."/>
            <person name="Presting G.G."/>
            <person name="Wessler S.R."/>
            <person name="Aluru S."/>
            <person name="Martienssen R.A."/>
            <person name="Clifton S.W."/>
            <person name="McCombie W.R."/>
            <person name="Wing R.A."/>
            <person name="Wilson R.K."/>
        </authorList>
    </citation>
    <scope>NUCLEOTIDE SEQUENCE [LARGE SCALE GENOMIC DNA]</scope>
    <source>
        <strain evidence="4">cv. B73</strain>
    </source>
</reference>
<feature type="compositionally biased region" description="Polar residues" evidence="1">
    <location>
        <begin position="92"/>
        <end position="104"/>
    </location>
</feature>
<keyword evidence="2" id="KW-0732">Signal</keyword>
<protein>
    <submittedName>
        <fullName evidence="3">Uncharacterized protein</fullName>
    </submittedName>
</protein>
<proteinExistence type="predicted"/>
<reference evidence="3" key="3">
    <citation type="submission" date="2021-05" db="UniProtKB">
        <authorList>
            <consortium name="EnsemblPlants"/>
        </authorList>
    </citation>
    <scope>IDENTIFICATION</scope>
    <source>
        <strain evidence="3">cv. B73</strain>
    </source>
</reference>
<feature type="compositionally biased region" description="Low complexity" evidence="1">
    <location>
        <begin position="70"/>
        <end position="83"/>
    </location>
</feature>
<sequence>MSSRFAALALIVTVDGCCARPLDGHVELLTRPPSDELRNRRRSLSRHRLHSALLDAVHVAGLVGDEPWGATAATPPTSSLPSSGDGALVASRSATVNGSKSTPEPTLLLRCGDHMAPAPLAMTGDCGDGVTLPPSSSPGGGFNGRILGLSSAVYLGLGFKGLILPSSSALGAWKEKEMRKLSAPS</sequence>
<dbReference type="AlphaFoldDB" id="A0A804NR84"/>
<feature type="chain" id="PRO_5032969984" evidence="2">
    <location>
        <begin position="20"/>
        <end position="185"/>
    </location>
</feature>
<keyword evidence="4" id="KW-1185">Reference proteome</keyword>
<dbReference type="Proteomes" id="UP000007305">
    <property type="component" value="Chromosome 4"/>
</dbReference>
<dbReference type="InParanoid" id="A0A804NR84"/>
<dbReference type="EnsemblPlants" id="Zm00001eb179800_T001">
    <property type="protein sequence ID" value="Zm00001eb179800_P001"/>
    <property type="gene ID" value="Zm00001eb179800"/>
</dbReference>
<evidence type="ECO:0000313" key="4">
    <source>
        <dbReference type="Proteomes" id="UP000007305"/>
    </source>
</evidence>
<dbReference type="Gramene" id="Zm00001eb179800_T001">
    <property type="protein sequence ID" value="Zm00001eb179800_P001"/>
    <property type="gene ID" value="Zm00001eb179800"/>
</dbReference>
<organism evidence="3 4">
    <name type="scientific">Zea mays</name>
    <name type="common">Maize</name>
    <dbReference type="NCBI Taxonomy" id="4577"/>
    <lineage>
        <taxon>Eukaryota</taxon>
        <taxon>Viridiplantae</taxon>
        <taxon>Streptophyta</taxon>
        <taxon>Embryophyta</taxon>
        <taxon>Tracheophyta</taxon>
        <taxon>Spermatophyta</taxon>
        <taxon>Magnoliopsida</taxon>
        <taxon>Liliopsida</taxon>
        <taxon>Poales</taxon>
        <taxon>Poaceae</taxon>
        <taxon>PACMAD clade</taxon>
        <taxon>Panicoideae</taxon>
        <taxon>Andropogonodae</taxon>
        <taxon>Andropogoneae</taxon>
        <taxon>Tripsacinae</taxon>
        <taxon>Zea</taxon>
    </lineage>
</organism>
<evidence type="ECO:0000256" key="2">
    <source>
        <dbReference type="SAM" id="SignalP"/>
    </source>
</evidence>
<accession>A0A804NR84</accession>
<evidence type="ECO:0000313" key="3">
    <source>
        <dbReference type="EnsemblPlants" id="Zm00001eb179800_P001"/>
    </source>
</evidence>
<feature type="region of interest" description="Disordered" evidence="1">
    <location>
        <begin position="70"/>
        <end position="106"/>
    </location>
</feature>
<reference evidence="3" key="2">
    <citation type="submission" date="2019-07" db="EMBL/GenBank/DDBJ databases">
        <authorList>
            <person name="Seetharam A."/>
            <person name="Woodhouse M."/>
            <person name="Cannon E."/>
        </authorList>
    </citation>
    <scope>NUCLEOTIDE SEQUENCE [LARGE SCALE GENOMIC DNA]</scope>
    <source>
        <strain evidence="3">cv. B73</strain>
    </source>
</reference>
<evidence type="ECO:0000256" key="1">
    <source>
        <dbReference type="SAM" id="MobiDB-lite"/>
    </source>
</evidence>